<dbReference type="AlphaFoldDB" id="A0A1E3VNI0"/>
<dbReference type="GO" id="GO:0005524">
    <property type="term" value="F:ATP binding"/>
    <property type="evidence" value="ECO:0007669"/>
    <property type="project" value="UniProtKB-KW"/>
</dbReference>
<dbReference type="SUPFAM" id="SSF52540">
    <property type="entry name" value="P-loop containing nucleoside triphosphate hydrolases"/>
    <property type="match status" value="1"/>
</dbReference>
<dbReference type="Pfam" id="PF25601">
    <property type="entry name" value="AAA_lid_14"/>
    <property type="match status" value="1"/>
</dbReference>
<evidence type="ECO:0000313" key="14">
    <source>
        <dbReference type="EMBL" id="ODR95052.1"/>
    </source>
</evidence>
<evidence type="ECO:0000256" key="11">
    <source>
        <dbReference type="ARBA" id="ARBA00023231"/>
    </source>
</evidence>
<dbReference type="InterPro" id="IPR010113">
    <property type="entry name" value="Nif-specific_regulatory_prot"/>
</dbReference>
<comment type="caution">
    <text evidence="14">The sequence shown here is derived from an EMBL/GenBank/DDBJ whole genome shotgun (WGS) entry which is preliminary data.</text>
</comment>
<keyword evidence="15" id="KW-1185">Reference proteome</keyword>
<keyword evidence="9 12" id="KW-0010">Activator</keyword>
<dbReference type="PROSITE" id="PS50045">
    <property type="entry name" value="SIGMA54_INTERACT_4"/>
    <property type="match status" value="1"/>
</dbReference>
<dbReference type="PRINTS" id="PR01590">
    <property type="entry name" value="HTHFIS"/>
</dbReference>
<accession>A0A1E3VNI0</accession>
<dbReference type="SMART" id="SM00065">
    <property type="entry name" value="GAF"/>
    <property type="match status" value="1"/>
</dbReference>
<evidence type="ECO:0000256" key="1">
    <source>
        <dbReference type="ARBA" id="ARBA00002167"/>
    </source>
</evidence>
<dbReference type="GO" id="GO:0043565">
    <property type="term" value="F:sequence-specific DNA binding"/>
    <property type="evidence" value="ECO:0007669"/>
    <property type="project" value="InterPro"/>
</dbReference>
<dbReference type="PANTHER" id="PTHR32071:SF117">
    <property type="entry name" value="PTS-DEPENDENT DIHYDROXYACETONE KINASE OPERON REGULATORY PROTEIN-RELATED"/>
    <property type="match status" value="1"/>
</dbReference>
<keyword evidence="7 12" id="KW-0805">Transcription regulation</keyword>
<name>A0A1E3VNI0_9HYPH</name>
<dbReference type="SUPFAM" id="SSF55781">
    <property type="entry name" value="GAF domain-like"/>
    <property type="match status" value="1"/>
</dbReference>
<sequence length="578" mass="64291">MTSHAVNIEPQTASMSDIALIGIYEISKILNKPTRLETTLSNVVSLLSSFMQMRHGVISLLSDDDIPNITVGAGWNEGSDERYRARLPERAIGQIVTTSIPLVVENIASNPLFIRRDIELLGAGDGTKVSFIGVPIRVDTRVVGTLTIDRPWDSTAVHHLDSDVRFLTMVANLIGQTVQLQRVIFRDRERLIAESHRLQKELLELKPAKSKSTKKVPIEGIVGDSAVIRSLLDKVAIVAKSHSTVLLRGESGTGKELIAKAIHESSPRAKGPFVKMNCAALPESVLESELFGHEKGAFTGAINARKGRFELADKGTLFLDEIGEISPAFQAKLLRVLQEQEFERVGGNQTLKVNVRVIAATNKNLEEAVVRKEFRADLYYRISVVPLMLPPLRQRKTDIPLLAEEFLSRFNKENERDLSFGSGALDVLTACYFPGNVRELENCVRRTATLTQGERISADDFACRHNECLSATLWATSEDDPGRARPEIPLPVARRPCSRPPSTPHRPVNWLTRKTLRPAPRCRRSPSGSDEPMSERERYVDAMERSGWVQAKAARLLGLTPRQVGYALKKHGIEIKRF</sequence>
<keyword evidence="10 12" id="KW-0804">Transcription</keyword>
<dbReference type="PROSITE" id="PS00675">
    <property type="entry name" value="SIGMA54_INTERACT_1"/>
    <property type="match status" value="1"/>
</dbReference>
<dbReference type="SMART" id="SM00382">
    <property type="entry name" value="AAA"/>
    <property type="match status" value="1"/>
</dbReference>
<dbReference type="Pfam" id="PF01590">
    <property type="entry name" value="GAF"/>
    <property type="match status" value="1"/>
</dbReference>
<dbReference type="Pfam" id="PF02954">
    <property type="entry name" value="HTH_8"/>
    <property type="match status" value="1"/>
</dbReference>
<evidence type="ECO:0000256" key="7">
    <source>
        <dbReference type="ARBA" id="ARBA00023015"/>
    </source>
</evidence>
<dbReference type="InterPro" id="IPR003593">
    <property type="entry name" value="AAA+_ATPase"/>
</dbReference>
<gene>
    <name evidence="14" type="ORF">AUC70_04730</name>
</gene>
<dbReference type="CDD" id="cd00009">
    <property type="entry name" value="AAA"/>
    <property type="match status" value="1"/>
</dbReference>
<dbReference type="InterPro" id="IPR027417">
    <property type="entry name" value="P-loop_NTPase"/>
</dbReference>
<dbReference type="InterPro" id="IPR058031">
    <property type="entry name" value="AAA_lid_NorR"/>
</dbReference>
<dbReference type="PROSITE" id="PS00688">
    <property type="entry name" value="SIGMA54_INTERACT_3"/>
    <property type="match status" value="1"/>
</dbReference>
<dbReference type="Pfam" id="PF00158">
    <property type="entry name" value="Sigma54_activat"/>
    <property type="match status" value="1"/>
</dbReference>
<dbReference type="InterPro" id="IPR025944">
    <property type="entry name" value="Sigma_54_int_dom_CS"/>
</dbReference>
<dbReference type="GO" id="GO:0003700">
    <property type="term" value="F:DNA-binding transcription factor activity"/>
    <property type="evidence" value="ECO:0007669"/>
    <property type="project" value="UniProtKB-UniRule"/>
</dbReference>
<reference evidence="14 15" key="1">
    <citation type="journal article" date="2016" name="Environ. Microbiol.">
        <title>New Methyloceanibacter diversity from North Sea sediments includes methanotroph containing solely the soluble methane monooxygenase.</title>
        <authorList>
            <person name="Vekeman B."/>
            <person name="Kerckhof F.M."/>
            <person name="Cremers G."/>
            <person name="de Vos P."/>
            <person name="Vandamme P."/>
            <person name="Boon N."/>
            <person name="Op den Camp H.J."/>
            <person name="Heylen K."/>
        </authorList>
    </citation>
    <scope>NUCLEOTIDE SEQUENCE [LARGE SCALE GENOMIC DNA]</scope>
    <source>
        <strain evidence="14 15">R-67176</strain>
    </source>
</reference>
<evidence type="ECO:0000256" key="12">
    <source>
        <dbReference type="RuleBase" id="RU368029"/>
    </source>
</evidence>
<evidence type="ECO:0000256" key="2">
    <source>
        <dbReference type="ARBA" id="ARBA00011135"/>
    </source>
</evidence>
<protein>
    <recommendedName>
        <fullName evidence="3 12">Nif-specific regulatory protein</fullName>
    </recommendedName>
</protein>
<evidence type="ECO:0000256" key="4">
    <source>
        <dbReference type="ARBA" id="ARBA00022741"/>
    </source>
</evidence>
<evidence type="ECO:0000256" key="6">
    <source>
        <dbReference type="ARBA" id="ARBA00023012"/>
    </source>
</evidence>
<dbReference type="NCBIfam" id="TIGR01817">
    <property type="entry name" value="nifA"/>
    <property type="match status" value="1"/>
</dbReference>
<evidence type="ECO:0000256" key="5">
    <source>
        <dbReference type="ARBA" id="ARBA00022840"/>
    </source>
</evidence>
<dbReference type="FunFam" id="3.40.50.300:FF:000006">
    <property type="entry name" value="DNA-binding transcriptional regulator NtrC"/>
    <property type="match status" value="1"/>
</dbReference>
<dbReference type="EMBL" id="LPWE01000011">
    <property type="protein sequence ID" value="ODR95052.1"/>
    <property type="molecule type" value="Genomic_DNA"/>
</dbReference>
<evidence type="ECO:0000313" key="15">
    <source>
        <dbReference type="Proteomes" id="UP000094172"/>
    </source>
</evidence>
<evidence type="ECO:0000256" key="3">
    <source>
        <dbReference type="ARBA" id="ARBA00015308"/>
    </source>
</evidence>
<keyword evidence="4" id="KW-0547">Nucleotide-binding</keyword>
<dbReference type="PROSITE" id="PS00676">
    <property type="entry name" value="SIGMA54_INTERACT_2"/>
    <property type="match status" value="1"/>
</dbReference>
<dbReference type="InterPro" id="IPR002197">
    <property type="entry name" value="HTH_Fis"/>
</dbReference>
<keyword evidence="11 12" id="KW-0535">Nitrogen fixation</keyword>
<dbReference type="PANTHER" id="PTHR32071">
    <property type="entry name" value="TRANSCRIPTIONAL REGULATORY PROTEIN"/>
    <property type="match status" value="1"/>
</dbReference>
<dbReference type="InterPro" id="IPR029016">
    <property type="entry name" value="GAF-like_dom_sf"/>
</dbReference>
<comment type="subunit">
    <text evidence="2 12">Interacts with sigma-54.</text>
</comment>
<dbReference type="STRING" id="1774970.AUC70_04730"/>
<dbReference type="GO" id="GO:0009399">
    <property type="term" value="P:nitrogen fixation"/>
    <property type="evidence" value="ECO:0007669"/>
    <property type="project" value="UniProtKB-UniRule"/>
</dbReference>
<dbReference type="InterPro" id="IPR002078">
    <property type="entry name" value="Sigma_54_int"/>
</dbReference>
<dbReference type="Gene3D" id="3.30.450.40">
    <property type="match status" value="1"/>
</dbReference>
<dbReference type="Gene3D" id="3.40.50.300">
    <property type="entry name" value="P-loop containing nucleotide triphosphate hydrolases"/>
    <property type="match status" value="1"/>
</dbReference>
<dbReference type="GO" id="GO:0000160">
    <property type="term" value="P:phosphorelay signal transduction system"/>
    <property type="evidence" value="ECO:0007669"/>
    <property type="project" value="UniProtKB-UniRule"/>
</dbReference>
<keyword evidence="6 12" id="KW-0902">Two-component regulatory system</keyword>
<dbReference type="InterPro" id="IPR003018">
    <property type="entry name" value="GAF"/>
</dbReference>
<keyword evidence="5" id="KW-0067">ATP-binding</keyword>
<evidence type="ECO:0000259" key="13">
    <source>
        <dbReference type="PROSITE" id="PS50045"/>
    </source>
</evidence>
<comment type="function">
    <text evidence="1 12">Required for activation of most nif operons, which are directly involved in nitrogen fixation.</text>
</comment>
<keyword evidence="8 12" id="KW-0238">DNA-binding</keyword>
<evidence type="ECO:0000256" key="9">
    <source>
        <dbReference type="ARBA" id="ARBA00023159"/>
    </source>
</evidence>
<evidence type="ECO:0000256" key="10">
    <source>
        <dbReference type="ARBA" id="ARBA00023163"/>
    </source>
</evidence>
<proteinExistence type="predicted"/>
<evidence type="ECO:0000256" key="8">
    <source>
        <dbReference type="ARBA" id="ARBA00023125"/>
    </source>
</evidence>
<organism evidence="14 15">
    <name type="scientific">Methyloceanibacter stevinii</name>
    <dbReference type="NCBI Taxonomy" id="1774970"/>
    <lineage>
        <taxon>Bacteria</taxon>
        <taxon>Pseudomonadati</taxon>
        <taxon>Pseudomonadota</taxon>
        <taxon>Alphaproteobacteria</taxon>
        <taxon>Hyphomicrobiales</taxon>
        <taxon>Hyphomicrobiaceae</taxon>
        <taxon>Methyloceanibacter</taxon>
    </lineage>
</organism>
<dbReference type="Gene3D" id="1.10.8.60">
    <property type="match status" value="1"/>
</dbReference>
<dbReference type="Gene3D" id="1.10.10.60">
    <property type="entry name" value="Homeodomain-like"/>
    <property type="match status" value="1"/>
</dbReference>
<dbReference type="InterPro" id="IPR025943">
    <property type="entry name" value="Sigma_54_int_dom_ATP-bd_2"/>
</dbReference>
<dbReference type="Proteomes" id="UP000094172">
    <property type="component" value="Unassembled WGS sequence"/>
</dbReference>
<feature type="domain" description="Sigma-54 factor interaction" evidence="13">
    <location>
        <begin position="221"/>
        <end position="449"/>
    </location>
</feature>
<dbReference type="InterPro" id="IPR025662">
    <property type="entry name" value="Sigma_54_int_dom_ATP-bd_1"/>
</dbReference>